<proteinExistence type="inferred from homology"/>
<dbReference type="PROSITE" id="PS00373">
    <property type="entry name" value="GART"/>
    <property type="match status" value="1"/>
</dbReference>
<evidence type="ECO:0000313" key="10">
    <source>
        <dbReference type="EMBL" id="KAJ0190492.1"/>
    </source>
</evidence>
<evidence type="ECO:0000256" key="4">
    <source>
        <dbReference type="ARBA" id="ARBA00022755"/>
    </source>
</evidence>
<dbReference type="SUPFAM" id="SSF53328">
    <property type="entry name" value="Formyltransferase"/>
    <property type="match status" value="1"/>
</dbReference>
<keyword evidence="11" id="KW-1185">Reference proteome</keyword>
<evidence type="ECO:0000256" key="6">
    <source>
        <dbReference type="ARBA" id="ARBA00041324"/>
    </source>
</evidence>
<gene>
    <name evidence="10" type="ORF">LSAT_V11C800438350</name>
</gene>
<evidence type="ECO:0000256" key="2">
    <source>
        <dbReference type="ARBA" id="ARBA00012254"/>
    </source>
</evidence>
<dbReference type="InterPro" id="IPR002376">
    <property type="entry name" value="Formyl_transf_N"/>
</dbReference>
<keyword evidence="4" id="KW-0658">Purine biosynthesis</keyword>
<dbReference type="GO" id="GO:0004644">
    <property type="term" value="F:phosphoribosylglycinamide formyltransferase activity"/>
    <property type="evidence" value="ECO:0007669"/>
    <property type="project" value="UniProtKB-EC"/>
</dbReference>
<dbReference type="Pfam" id="PF00551">
    <property type="entry name" value="Formyl_trans_N"/>
    <property type="match status" value="1"/>
</dbReference>
<evidence type="ECO:0000256" key="8">
    <source>
        <dbReference type="ARBA" id="ARBA00047664"/>
    </source>
</evidence>
<evidence type="ECO:0000256" key="1">
    <source>
        <dbReference type="ARBA" id="ARBA00005054"/>
    </source>
</evidence>
<evidence type="ECO:0000256" key="7">
    <source>
        <dbReference type="ARBA" id="ARBA00041682"/>
    </source>
</evidence>
<comment type="similarity">
    <text evidence="5">Belongs to the GART family.</text>
</comment>
<dbReference type="EMBL" id="NBSK02000008">
    <property type="protein sequence ID" value="KAJ0190492.1"/>
    <property type="molecule type" value="Genomic_DNA"/>
</dbReference>
<dbReference type="InterPro" id="IPR001555">
    <property type="entry name" value="GART_AS"/>
</dbReference>
<dbReference type="EC" id="2.1.2.2" evidence="2"/>
<protein>
    <recommendedName>
        <fullName evidence="2">phosphoribosylglycinamide formyltransferase 1</fullName>
        <ecNumber evidence="2">2.1.2.2</ecNumber>
    </recommendedName>
    <alternativeName>
        <fullName evidence="7">5'-phosphoribosylglycinamide transformylase</fullName>
    </alternativeName>
    <alternativeName>
        <fullName evidence="6">GAR transformylase</fullName>
    </alternativeName>
</protein>
<reference evidence="10 11" key="1">
    <citation type="journal article" date="2017" name="Nat. Commun.">
        <title>Genome assembly with in vitro proximity ligation data and whole-genome triplication in lettuce.</title>
        <authorList>
            <person name="Reyes-Chin-Wo S."/>
            <person name="Wang Z."/>
            <person name="Yang X."/>
            <person name="Kozik A."/>
            <person name="Arikit S."/>
            <person name="Song C."/>
            <person name="Xia L."/>
            <person name="Froenicke L."/>
            <person name="Lavelle D.O."/>
            <person name="Truco M.J."/>
            <person name="Xia R."/>
            <person name="Zhu S."/>
            <person name="Xu C."/>
            <person name="Xu H."/>
            <person name="Xu X."/>
            <person name="Cox K."/>
            <person name="Korf I."/>
            <person name="Meyers B.C."/>
            <person name="Michelmore R.W."/>
        </authorList>
    </citation>
    <scope>NUCLEOTIDE SEQUENCE [LARGE SCALE GENOMIC DNA]</scope>
    <source>
        <strain evidence="11">cv. Salinas</strain>
        <tissue evidence="10">Seedlings</tissue>
    </source>
</reference>
<dbReference type="Gene3D" id="3.40.50.170">
    <property type="entry name" value="Formyl transferase, N-terminal domain"/>
    <property type="match status" value="1"/>
</dbReference>
<sequence>MKVHKAVIASGGRRYSGPTIHFVDENYDMGRILSQRIVHVVVNNTTEELAARVLRQEHKIYDELAIAICEERVIWREDGVPIIRSCKICTTSFDLFQFILLIYLSF</sequence>
<dbReference type="InterPro" id="IPR036477">
    <property type="entry name" value="Formyl_transf_N_sf"/>
</dbReference>
<evidence type="ECO:0000259" key="9">
    <source>
        <dbReference type="Pfam" id="PF00551"/>
    </source>
</evidence>
<evidence type="ECO:0000256" key="3">
    <source>
        <dbReference type="ARBA" id="ARBA00022679"/>
    </source>
</evidence>
<comment type="pathway">
    <text evidence="1">Purine metabolism; IMP biosynthesis via de novo pathway; N(2)-formyl-N(1)-(5-phospho-D-ribosyl)glycinamide from N(1)-(5-phospho-D-ribosyl)glycinamide (10-formyl THF route): step 1/1.</text>
</comment>
<comment type="catalytic activity">
    <reaction evidence="8">
        <text>N(1)-(5-phospho-beta-D-ribosyl)glycinamide + (6R)-10-formyltetrahydrofolate = N(2)-formyl-N(1)-(5-phospho-beta-D-ribosyl)glycinamide + (6S)-5,6,7,8-tetrahydrofolate + H(+)</text>
        <dbReference type="Rhea" id="RHEA:15053"/>
        <dbReference type="ChEBI" id="CHEBI:15378"/>
        <dbReference type="ChEBI" id="CHEBI:57453"/>
        <dbReference type="ChEBI" id="CHEBI:143788"/>
        <dbReference type="ChEBI" id="CHEBI:147286"/>
        <dbReference type="ChEBI" id="CHEBI:195366"/>
        <dbReference type="EC" id="2.1.2.2"/>
    </reaction>
</comment>
<dbReference type="AlphaFoldDB" id="A0A9R1UMN9"/>
<accession>A0A9R1UMN9</accession>
<dbReference type="PANTHER" id="PTHR43369:SF2">
    <property type="entry name" value="PHOSPHORIBOSYLGLYCINAMIDE FORMYLTRANSFERASE"/>
    <property type="match status" value="1"/>
</dbReference>
<dbReference type="GO" id="GO:0006164">
    <property type="term" value="P:purine nucleotide biosynthetic process"/>
    <property type="evidence" value="ECO:0007669"/>
    <property type="project" value="UniProtKB-KW"/>
</dbReference>
<keyword evidence="3" id="KW-0808">Transferase</keyword>
<organism evidence="10 11">
    <name type="scientific">Lactuca sativa</name>
    <name type="common">Garden lettuce</name>
    <dbReference type="NCBI Taxonomy" id="4236"/>
    <lineage>
        <taxon>Eukaryota</taxon>
        <taxon>Viridiplantae</taxon>
        <taxon>Streptophyta</taxon>
        <taxon>Embryophyta</taxon>
        <taxon>Tracheophyta</taxon>
        <taxon>Spermatophyta</taxon>
        <taxon>Magnoliopsida</taxon>
        <taxon>eudicotyledons</taxon>
        <taxon>Gunneridae</taxon>
        <taxon>Pentapetalae</taxon>
        <taxon>asterids</taxon>
        <taxon>campanulids</taxon>
        <taxon>Asterales</taxon>
        <taxon>Asteraceae</taxon>
        <taxon>Cichorioideae</taxon>
        <taxon>Cichorieae</taxon>
        <taxon>Lactucinae</taxon>
        <taxon>Lactuca</taxon>
    </lineage>
</organism>
<comment type="caution">
    <text evidence="10">The sequence shown here is derived from an EMBL/GenBank/DDBJ whole genome shotgun (WGS) entry which is preliminary data.</text>
</comment>
<name>A0A9R1UMN9_LACSA</name>
<evidence type="ECO:0000256" key="5">
    <source>
        <dbReference type="ARBA" id="ARBA00038440"/>
    </source>
</evidence>
<evidence type="ECO:0000313" key="11">
    <source>
        <dbReference type="Proteomes" id="UP000235145"/>
    </source>
</evidence>
<dbReference type="Proteomes" id="UP000235145">
    <property type="component" value="Unassembled WGS sequence"/>
</dbReference>
<feature type="domain" description="Formyl transferase N-terminal" evidence="9">
    <location>
        <begin position="3"/>
        <end position="62"/>
    </location>
</feature>
<dbReference type="PANTHER" id="PTHR43369">
    <property type="entry name" value="PHOSPHORIBOSYLGLYCINAMIDE FORMYLTRANSFERASE"/>
    <property type="match status" value="1"/>
</dbReference>